<evidence type="ECO:0000256" key="6">
    <source>
        <dbReference type="RuleBase" id="RU363041"/>
    </source>
</evidence>
<dbReference type="GO" id="GO:0005886">
    <property type="term" value="C:plasma membrane"/>
    <property type="evidence" value="ECO:0007669"/>
    <property type="project" value="UniProtKB-SubCell"/>
</dbReference>
<dbReference type="EMBL" id="DRLF01000108">
    <property type="protein sequence ID" value="HEC05768.1"/>
    <property type="molecule type" value="Genomic_DNA"/>
</dbReference>
<name>A0A831RX72_9GAMM</name>
<evidence type="ECO:0000256" key="1">
    <source>
        <dbReference type="ARBA" id="ARBA00004141"/>
    </source>
</evidence>
<protein>
    <recommendedName>
        <fullName evidence="6">Probable membrane transporter protein</fullName>
    </recommendedName>
</protein>
<dbReference type="Pfam" id="PF01925">
    <property type="entry name" value="TauE"/>
    <property type="match status" value="1"/>
</dbReference>
<keyword evidence="4 6" id="KW-1133">Transmembrane helix</keyword>
<evidence type="ECO:0000256" key="2">
    <source>
        <dbReference type="ARBA" id="ARBA00009142"/>
    </source>
</evidence>
<dbReference type="AlphaFoldDB" id="A0A831RX72"/>
<evidence type="ECO:0000256" key="4">
    <source>
        <dbReference type="ARBA" id="ARBA00022989"/>
    </source>
</evidence>
<gene>
    <name evidence="7" type="ORF">ENJ12_02880</name>
</gene>
<feature type="transmembrane region" description="Helical" evidence="6">
    <location>
        <begin position="84"/>
        <end position="111"/>
    </location>
</feature>
<comment type="subcellular location">
    <subcellularLocation>
        <location evidence="6">Cell membrane</location>
        <topology evidence="6">Multi-pass membrane protein</topology>
    </subcellularLocation>
    <subcellularLocation>
        <location evidence="1">Membrane</location>
        <topology evidence="1">Multi-pass membrane protein</topology>
    </subcellularLocation>
</comment>
<dbReference type="InterPro" id="IPR002781">
    <property type="entry name" value="TM_pro_TauE-like"/>
</dbReference>
<feature type="transmembrane region" description="Helical" evidence="6">
    <location>
        <begin position="20"/>
        <end position="38"/>
    </location>
</feature>
<comment type="caution">
    <text evidence="7">The sequence shown here is derived from an EMBL/GenBank/DDBJ whole genome shotgun (WGS) entry which is preliminary data.</text>
</comment>
<feature type="transmembrane region" description="Helical" evidence="6">
    <location>
        <begin position="45"/>
        <end position="64"/>
    </location>
</feature>
<sequence>FTAGMGAFVYGKNNMLDLPVAIWVALPSLIIASLAAGWSENWPAGRLKTGFGLVVVLGGMLVMFRDEAGIALTVSAQWEIPYLLLVGLLEGLIAGVIGISGGPILAPLFVLGMGMPQQLAQGCSLAARLPAVATGAWENWHLGNIQPGLIPGLALGGVAGAWLGSRTALWLPEHSLRILFAIFLILLGGHYLLQGLFPRQPAGQK</sequence>
<organism evidence="7">
    <name type="scientific">Thiolapillus brandeum</name>
    <dbReference type="NCBI Taxonomy" id="1076588"/>
    <lineage>
        <taxon>Bacteria</taxon>
        <taxon>Pseudomonadati</taxon>
        <taxon>Pseudomonadota</taxon>
        <taxon>Gammaproteobacteria</taxon>
        <taxon>Chromatiales</taxon>
        <taxon>Sedimenticolaceae</taxon>
        <taxon>Thiolapillus</taxon>
    </lineage>
</organism>
<feature type="non-terminal residue" evidence="7">
    <location>
        <position position="1"/>
    </location>
</feature>
<evidence type="ECO:0000256" key="3">
    <source>
        <dbReference type="ARBA" id="ARBA00022692"/>
    </source>
</evidence>
<evidence type="ECO:0000256" key="5">
    <source>
        <dbReference type="ARBA" id="ARBA00023136"/>
    </source>
</evidence>
<keyword evidence="6" id="KW-1003">Cell membrane</keyword>
<proteinExistence type="inferred from homology"/>
<dbReference type="PANTHER" id="PTHR43701:SF2">
    <property type="entry name" value="MEMBRANE TRANSPORTER PROTEIN YJNA-RELATED"/>
    <property type="match status" value="1"/>
</dbReference>
<feature type="transmembrane region" description="Helical" evidence="6">
    <location>
        <begin position="176"/>
        <end position="193"/>
    </location>
</feature>
<accession>A0A831RX72</accession>
<dbReference type="Proteomes" id="UP000886339">
    <property type="component" value="Unassembled WGS sequence"/>
</dbReference>
<keyword evidence="5 6" id="KW-0472">Membrane</keyword>
<dbReference type="InterPro" id="IPR051598">
    <property type="entry name" value="TSUP/Inactive_protease-like"/>
</dbReference>
<reference evidence="7" key="1">
    <citation type="journal article" date="2020" name="mSystems">
        <title>Genome- and Community-Level Interaction Insights into Carbon Utilization and Element Cycling Functions of Hydrothermarchaeota in Hydrothermal Sediment.</title>
        <authorList>
            <person name="Zhou Z."/>
            <person name="Liu Y."/>
            <person name="Xu W."/>
            <person name="Pan J."/>
            <person name="Luo Z.H."/>
            <person name="Li M."/>
        </authorList>
    </citation>
    <scope>NUCLEOTIDE SEQUENCE [LARGE SCALE GENOMIC DNA]</scope>
    <source>
        <strain evidence="7">HyVt-458</strain>
    </source>
</reference>
<evidence type="ECO:0000313" key="7">
    <source>
        <dbReference type="EMBL" id="HEC05768.1"/>
    </source>
</evidence>
<dbReference type="PANTHER" id="PTHR43701">
    <property type="entry name" value="MEMBRANE TRANSPORTER PROTEIN MJ0441-RELATED"/>
    <property type="match status" value="1"/>
</dbReference>
<comment type="similarity">
    <text evidence="2 6">Belongs to the 4-toluene sulfonate uptake permease (TSUP) (TC 2.A.102) family.</text>
</comment>
<keyword evidence="3 6" id="KW-0812">Transmembrane</keyword>